<protein>
    <submittedName>
        <fullName evidence="2">Uncharacterized protein</fullName>
    </submittedName>
</protein>
<sequence>MFRNYFFVDLFKEAHQTNNPGYTFLAKDGVRLNETGKKRLAMPLASPSDEHNVLVKKQLDP</sequence>
<evidence type="ECO:0000313" key="2">
    <source>
        <dbReference type="WBParaSite" id="nRc.2.0.1.t37521-RA"/>
    </source>
</evidence>
<proteinExistence type="predicted"/>
<reference evidence="2" key="1">
    <citation type="submission" date="2022-11" db="UniProtKB">
        <authorList>
            <consortium name="WormBaseParasite"/>
        </authorList>
    </citation>
    <scope>IDENTIFICATION</scope>
</reference>
<dbReference type="Proteomes" id="UP000887565">
    <property type="component" value="Unplaced"/>
</dbReference>
<accession>A0A915KHQ3</accession>
<dbReference type="WBParaSite" id="nRc.2.0.1.t37521-RA">
    <property type="protein sequence ID" value="nRc.2.0.1.t37521-RA"/>
    <property type="gene ID" value="nRc.2.0.1.g37521"/>
</dbReference>
<dbReference type="AlphaFoldDB" id="A0A915KHQ3"/>
<evidence type="ECO:0000313" key="1">
    <source>
        <dbReference type="Proteomes" id="UP000887565"/>
    </source>
</evidence>
<organism evidence="1 2">
    <name type="scientific">Romanomermis culicivorax</name>
    <name type="common">Nematode worm</name>
    <dbReference type="NCBI Taxonomy" id="13658"/>
    <lineage>
        <taxon>Eukaryota</taxon>
        <taxon>Metazoa</taxon>
        <taxon>Ecdysozoa</taxon>
        <taxon>Nematoda</taxon>
        <taxon>Enoplea</taxon>
        <taxon>Dorylaimia</taxon>
        <taxon>Mermithida</taxon>
        <taxon>Mermithoidea</taxon>
        <taxon>Mermithidae</taxon>
        <taxon>Romanomermis</taxon>
    </lineage>
</organism>
<keyword evidence="1" id="KW-1185">Reference proteome</keyword>
<name>A0A915KHQ3_ROMCU</name>